<dbReference type="Pfam" id="PF04389">
    <property type="entry name" value="Peptidase_M28"/>
    <property type="match status" value="1"/>
</dbReference>
<keyword evidence="3" id="KW-0031">Aminopeptidase</keyword>
<dbReference type="GO" id="GO:0008235">
    <property type="term" value="F:metalloexopeptidase activity"/>
    <property type="evidence" value="ECO:0007669"/>
    <property type="project" value="InterPro"/>
</dbReference>
<reference evidence="3" key="1">
    <citation type="submission" date="2019-04" db="EMBL/GenBank/DDBJ databases">
        <authorList>
            <consortium name="Science for Life Laboratories"/>
        </authorList>
    </citation>
    <scope>NUCLEOTIDE SEQUENCE</scope>
    <source>
        <strain evidence="3">MBLW1</strain>
    </source>
</reference>
<organism evidence="3">
    <name type="scientific">Tuwongella immobilis</name>
    <dbReference type="NCBI Taxonomy" id="692036"/>
    <lineage>
        <taxon>Bacteria</taxon>
        <taxon>Pseudomonadati</taxon>
        <taxon>Planctomycetota</taxon>
        <taxon>Planctomycetia</taxon>
        <taxon>Gemmatales</taxon>
        <taxon>Gemmataceae</taxon>
        <taxon>Tuwongella</taxon>
    </lineage>
</organism>
<feature type="region of interest" description="Disordered" evidence="1">
    <location>
        <begin position="511"/>
        <end position="531"/>
    </location>
</feature>
<dbReference type="InParanoid" id="A0A6C2YL99"/>
<keyword evidence="3" id="KW-0378">Hydrolase</keyword>
<dbReference type="Gene3D" id="3.40.630.10">
    <property type="entry name" value="Zn peptidases"/>
    <property type="match status" value="1"/>
</dbReference>
<dbReference type="SUPFAM" id="SSF50156">
    <property type="entry name" value="PDZ domain-like"/>
    <property type="match status" value="1"/>
</dbReference>
<gene>
    <name evidence="3" type="ORF">GMBLW1_22680</name>
</gene>
<dbReference type="Proteomes" id="UP000464378">
    <property type="component" value="Chromosome"/>
</dbReference>
<keyword evidence="4" id="KW-1185">Reference proteome</keyword>
<dbReference type="PANTHER" id="PTHR12147">
    <property type="entry name" value="METALLOPEPTIDASE M28 FAMILY MEMBER"/>
    <property type="match status" value="1"/>
</dbReference>
<dbReference type="AlphaFoldDB" id="A0A6C2YL99"/>
<dbReference type="EMBL" id="LR586016">
    <property type="protein sequence ID" value="VIP01692.1"/>
    <property type="molecule type" value="Genomic_DNA"/>
</dbReference>
<dbReference type="Gene3D" id="3.50.30.30">
    <property type="match status" value="1"/>
</dbReference>
<dbReference type="InterPro" id="IPR007484">
    <property type="entry name" value="Peptidase_M28"/>
</dbReference>
<proteinExistence type="predicted"/>
<evidence type="ECO:0000256" key="1">
    <source>
        <dbReference type="SAM" id="MobiDB-lite"/>
    </source>
</evidence>
<keyword evidence="3" id="KW-0645">Protease</keyword>
<dbReference type="InterPro" id="IPR046450">
    <property type="entry name" value="PA_dom_sf"/>
</dbReference>
<dbReference type="KEGG" id="tim:GMBLW1_22680"/>
<evidence type="ECO:0000259" key="2">
    <source>
        <dbReference type="PROSITE" id="PS50106"/>
    </source>
</evidence>
<dbReference type="InterPro" id="IPR036034">
    <property type="entry name" value="PDZ_sf"/>
</dbReference>
<dbReference type="SUPFAM" id="SSF52025">
    <property type="entry name" value="PA domain"/>
    <property type="match status" value="1"/>
</dbReference>
<dbReference type="InterPro" id="IPR045175">
    <property type="entry name" value="M28_fam"/>
</dbReference>
<feature type="domain" description="PDZ" evidence="2">
    <location>
        <begin position="541"/>
        <end position="599"/>
    </location>
</feature>
<dbReference type="GO" id="GO:0004177">
    <property type="term" value="F:aminopeptidase activity"/>
    <property type="evidence" value="ECO:0007669"/>
    <property type="project" value="UniProtKB-KW"/>
</dbReference>
<dbReference type="SMART" id="SM00228">
    <property type="entry name" value="PDZ"/>
    <property type="match status" value="1"/>
</dbReference>
<dbReference type="SUPFAM" id="SSF53187">
    <property type="entry name" value="Zn-dependent exopeptidases"/>
    <property type="match status" value="1"/>
</dbReference>
<sequence>MMRLAAWIRTGAVAILGVGFASTLMADSSPDPISLMKKDLTYLAGDECEGRGVETQGINKAADYIAAKFKDLGLKPGGVDGTYFQPFPIAGNTVLGKTNTLTVRSPKGETTELKRGTDFEVMGLSGSGKLNADVVLAGFGITLPESKYDDLAGLDVAGKVVLVLRKVPGAGTDKALVDNGNPAASFVAKLQALAEKKPAAVIFVNDLSSIDKNDPLVPFNTLLGAGRSLNFPVLFLKRATVDQMLKSLGKPDLKQYETQITESKKPNSLALTGWKLGIETEVTRQDIQAKNILGVLEGSGPLKDQTIIIGAHYDHLGYGERGSLARSAEDRKKIHYGADDNGSGTTTVLELARRFAGMKDRQGRRIVFMLFSGEERGLLGSAYYCQKQPLFPLESTASMLNLDMVGRLRDDKIQVWGTGSSPGFDSLFEKLNKDFGFKAQKIPSGGGPSDHASFNGKNIPVFFLFTDLHDQYHRPTDTVDTINFEGMAKIANFSERLATELATMPERPVFAKTGSAPRPGGRPSVPSIKFAPGSYAEDDKGVLVGDVREGGPAAKAGLKGGDFIVGIAGKPVKNMEDYMTVMATQKAGKEVEFTVQRDKKTLKLKVTPE</sequence>
<dbReference type="Pfam" id="PF13180">
    <property type="entry name" value="PDZ_2"/>
    <property type="match status" value="1"/>
</dbReference>
<dbReference type="PANTHER" id="PTHR12147:SF26">
    <property type="entry name" value="PEPTIDASE M28 DOMAIN-CONTAINING PROTEIN"/>
    <property type="match status" value="1"/>
</dbReference>
<dbReference type="PROSITE" id="PS50106">
    <property type="entry name" value="PDZ"/>
    <property type="match status" value="1"/>
</dbReference>
<dbReference type="GO" id="GO:0006508">
    <property type="term" value="P:proteolysis"/>
    <property type="evidence" value="ECO:0007669"/>
    <property type="project" value="InterPro"/>
</dbReference>
<accession>A0A6C2YL99</accession>
<evidence type="ECO:0000313" key="4">
    <source>
        <dbReference type="Proteomes" id="UP000464378"/>
    </source>
</evidence>
<protein>
    <recommendedName>
        <fullName evidence="2">PDZ domain-containing protein</fullName>
    </recommendedName>
</protein>
<dbReference type="RefSeq" id="WP_162656939.1">
    <property type="nucleotide sequence ID" value="NZ_LR593887.1"/>
</dbReference>
<dbReference type="InterPro" id="IPR001478">
    <property type="entry name" value="PDZ"/>
</dbReference>
<dbReference type="EMBL" id="LR593887">
    <property type="protein sequence ID" value="VTR99164.1"/>
    <property type="molecule type" value="Genomic_DNA"/>
</dbReference>
<name>A0A6C2YL99_9BACT</name>
<evidence type="ECO:0000313" key="3">
    <source>
        <dbReference type="EMBL" id="VIP01692.1"/>
    </source>
</evidence>
<dbReference type="Gene3D" id="2.30.42.10">
    <property type="match status" value="1"/>
</dbReference>